<accession>A0ABN8DHP5</accession>
<gene>
    <name evidence="3" type="ORF">VHP8226_01666</name>
</gene>
<name>A0ABN8DHP5_9VIBR</name>
<organism evidence="3 4">
    <name type="scientific">Vibrio hippocampi</name>
    <dbReference type="NCBI Taxonomy" id="654686"/>
    <lineage>
        <taxon>Bacteria</taxon>
        <taxon>Pseudomonadati</taxon>
        <taxon>Pseudomonadota</taxon>
        <taxon>Gammaproteobacteria</taxon>
        <taxon>Vibrionales</taxon>
        <taxon>Vibrionaceae</taxon>
        <taxon>Vibrio</taxon>
    </lineage>
</organism>
<evidence type="ECO:0000259" key="1">
    <source>
        <dbReference type="Pfam" id="PF02625"/>
    </source>
</evidence>
<dbReference type="RefSeq" id="WP_237484601.1">
    <property type="nucleotide sequence ID" value="NZ_CAKLCM010000002.1"/>
</dbReference>
<dbReference type="Pfam" id="PF13478">
    <property type="entry name" value="XdhC_C"/>
    <property type="match status" value="1"/>
</dbReference>
<evidence type="ECO:0000259" key="2">
    <source>
        <dbReference type="Pfam" id="PF13478"/>
    </source>
</evidence>
<dbReference type="PANTHER" id="PTHR30388">
    <property type="entry name" value="ALDEHYDE OXIDOREDUCTASE MOLYBDENUM COFACTOR ASSEMBLY PROTEIN"/>
    <property type="match status" value="1"/>
</dbReference>
<proteinExistence type="predicted"/>
<dbReference type="PANTHER" id="PTHR30388:SF6">
    <property type="entry name" value="XANTHINE DEHYDROGENASE SUBUNIT A-RELATED"/>
    <property type="match status" value="1"/>
</dbReference>
<keyword evidence="4" id="KW-1185">Reference proteome</keyword>
<dbReference type="SUPFAM" id="SSF51735">
    <property type="entry name" value="NAD(P)-binding Rossmann-fold domains"/>
    <property type="match status" value="1"/>
</dbReference>
<sequence>MSSLTEKSASPLTASLLKQPRLNWLSACQHLEQTGEPYCIATVIAEVGSVPRSQGAKMIITATQQFDTLGGGNLEYQVIDKARAALNNSQSTNHIERFSLAADLGQCCGGAVQVLLEFMHTQQPKVVVFGAGHVCHALATVLTQLPCHLTVVDNRPEWLQPLEALGISTLLMATPEDAVCELPSDAHLVIMTQDHSLDFEISKRALECNQFPFIGLIGSQGKNQRFRYRLTEQLSDAALLNSLTCPIGHPDIRGKLPMQVALSIAAQLMQKFEPLAHTEKCDVTDEPKQRNWQQVNQLRKTLTEVNL</sequence>
<dbReference type="InterPro" id="IPR027051">
    <property type="entry name" value="XdhC_Rossmann_dom"/>
</dbReference>
<evidence type="ECO:0000313" key="3">
    <source>
        <dbReference type="EMBL" id="CAH0526192.1"/>
    </source>
</evidence>
<dbReference type="EMBL" id="CAKLCM010000002">
    <property type="protein sequence ID" value="CAH0526192.1"/>
    <property type="molecule type" value="Genomic_DNA"/>
</dbReference>
<comment type="caution">
    <text evidence="3">The sequence shown here is derived from an EMBL/GenBank/DDBJ whole genome shotgun (WGS) entry which is preliminary data.</text>
</comment>
<dbReference type="Gene3D" id="3.40.50.720">
    <property type="entry name" value="NAD(P)-binding Rossmann-like Domain"/>
    <property type="match status" value="1"/>
</dbReference>
<evidence type="ECO:0000313" key="4">
    <source>
        <dbReference type="Proteomes" id="UP000838160"/>
    </source>
</evidence>
<reference evidence="3" key="1">
    <citation type="submission" date="2021-12" db="EMBL/GenBank/DDBJ databases">
        <authorList>
            <person name="Rodrigo-Torres L."/>
            <person name="Arahal R. D."/>
            <person name="Lucena T."/>
        </authorList>
    </citation>
    <scope>NUCLEOTIDE SEQUENCE</scope>
    <source>
        <strain evidence="3">CECT 8226</strain>
    </source>
</reference>
<protein>
    <recommendedName>
        <fullName evidence="5">Xanthine dehydrogenase accessory protein XdhC</fullName>
    </recommendedName>
</protein>
<dbReference type="NCBIfam" id="TIGR02964">
    <property type="entry name" value="xanthine_xdhC"/>
    <property type="match status" value="1"/>
</dbReference>
<feature type="domain" description="XdhC- CoxI" evidence="1">
    <location>
        <begin position="33"/>
        <end position="98"/>
    </location>
</feature>
<dbReference type="InterPro" id="IPR052698">
    <property type="entry name" value="MoCofactor_Util/Proc"/>
</dbReference>
<dbReference type="Proteomes" id="UP000838160">
    <property type="component" value="Unassembled WGS sequence"/>
</dbReference>
<feature type="domain" description="XdhC Rossmann" evidence="2">
    <location>
        <begin position="126"/>
        <end position="268"/>
    </location>
</feature>
<dbReference type="InterPro" id="IPR014308">
    <property type="entry name" value="Xanthine_DH_XdhC"/>
</dbReference>
<evidence type="ECO:0008006" key="5">
    <source>
        <dbReference type="Google" id="ProtNLM"/>
    </source>
</evidence>
<dbReference type="Pfam" id="PF02625">
    <property type="entry name" value="XdhC_CoxI"/>
    <property type="match status" value="1"/>
</dbReference>
<dbReference type="InterPro" id="IPR036291">
    <property type="entry name" value="NAD(P)-bd_dom_sf"/>
</dbReference>
<dbReference type="InterPro" id="IPR003777">
    <property type="entry name" value="XdhC_CoxI"/>
</dbReference>